<feature type="domain" description="EGF-like" evidence="4">
    <location>
        <begin position="486"/>
        <end position="523"/>
    </location>
</feature>
<dbReference type="PANTHER" id="PTHR17178">
    <property type="entry name" value="SECRETORY GRANULE PROTEOGLYCAN CORE PROTEIN"/>
    <property type="match status" value="1"/>
</dbReference>
<feature type="compositionally biased region" description="Basic and acidic residues" evidence="2">
    <location>
        <begin position="63"/>
        <end position="78"/>
    </location>
</feature>
<feature type="compositionally biased region" description="Polar residues" evidence="2">
    <location>
        <begin position="136"/>
        <end position="152"/>
    </location>
</feature>
<feature type="compositionally biased region" description="Basic and acidic residues" evidence="2">
    <location>
        <begin position="319"/>
        <end position="333"/>
    </location>
</feature>
<keyword evidence="1" id="KW-1015">Disulfide bond</keyword>
<evidence type="ECO:0000256" key="2">
    <source>
        <dbReference type="SAM" id="MobiDB-lite"/>
    </source>
</evidence>
<feature type="compositionally biased region" description="Polar residues" evidence="2">
    <location>
        <begin position="97"/>
        <end position="114"/>
    </location>
</feature>
<evidence type="ECO:0000313" key="5">
    <source>
        <dbReference type="EMBL" id="EER38720.1"/>
    </source>
</evidence>
<dbReference type="PANTHER" id="PTHR17178:SF0">
    <property type="entry name" value="SERGLYCIN"/>
    <property type="match status" value="1"/>
</dbReference>
<organism evidence="5 6">
    <name type="scientific">Ajellomyces capsulatus (strain H143)</name>
    <name type="common">Darling's disease fungus</name>
    <name type="synonym">Histoplasma capsulatum</name>
    <dbReference type="NCBI Taxonomy" id="544712"/>
    <lineage>
        <taxon>Eukaryota</taxon>
        <taxon>Fungi</taxon>
        <taxon>Dikarya</taxon>
        <taxon>Ascomycota</taxon>
        <taxon>Pezizomycotina</taxon>
        <taxon>Eurotiomycetes</taxon>
        <taxon>Eurotiomycetidae</taxon>
        <taxon>Onygenales</taxon>
        <taxon>Ajellomycetaceae</taxon>
        <taxon>Histoplasma</taxon>
    </lineage>
</organism>
<dbReference type="VEuPathDB" id="FungiDB:HCDG_07589"/>
<dbReference type="EMBL" id="GG692431">
    <property type="protein sequence ID" value="EER38720.1"/>
    <property type="molecule type" value="Genomic_DNA"/>
</dbReference>
<feature type="compositionally biased region" description="Basic and acidic residues" evidence="2">
    <location>
        <begin position="424"/>
        <end position="438"/>
    </location>
</feature>
<feature type="region of interest" description="Disordered" evidence="2">
    <location>
        <begin position="612"/>
        <end position="654"/>
    </location>
</feature>
<evidence type="ECO:0000256" key="1">
    <source>
        <dbReference type="PROSITE-ProRule" id="PRU00076"/>
    </source>
</evidence>
<feature type="compositionally biased region" description="Acidic residues" evidence="2">
    <location>
        <begin position="203"/>
        <end position="214"/>
    </location>
</feature>
<gene>
    <name evidence="5" type="ORF">HCDG_07589</name>
</gene>
<keyword evidence="3" id="KW-0812">Transmembrane</keyword>
<keyword evidence="3" id="KW-0472">Membrane</keyword>
<dbReference type="Proteomes" id="UP000002624">
    <property type="component" value="Unassembled WGS sequence"/>
</dbReference>
<comment type="caution">
    <text evidence="1">Lacks conserved residue(s) required for the propagation of feature annotation.</text>
</comment>
<sequence>MLAGERGIRPVENASLTGFSKVTPQGPISVRRPPPAPAAFKTLDNSSKTAVISKPSLAPQWPLRDEDAGPRENGRDSNRTVNFSKRPAPQRPARPDNITSFLDASKPLDSNSRSHPPLGTKVIQPTPSATLPPARENSSVHPPPSTRRTGSSYYLGAASVSPIPEEPPEITPRKGGSYASSKVIPSSWGTAPPDVDVPRWSDEDFFVNDGDDTPGDSLVRQASLGKRGKASLRTINKTQGDQSVGSSQAPKLATGKTSNENIGAPPIGMPEITNSKMMNPADEGQNLPDQPELRPSDDYESSSSSDDDYEKPPIPIMQFERKASKATLKKMEGRSSSFVTKGDEKKRPPQIDMDAVRRAEARGSLTSLPDLIRRATKLASNLDRGKTAKPGIPVPYPISWASFPPPVIAHPAGNDRWPGPFDNTDPRSPSKVEKGPEKGVRRCCGLPLWAVILIGIVALALISTAVVVPVTLIVLPRASQPSSASLSEHCEATDPCKNGGISVGNPSSCGCVCVNGFGGDRCAIAGDNSCTTINVSNDSSSFQNATLGAALLRLFEDSQANFSIPLDTPKILRLFNDESMSCTSQNALVTFNGASRKRDGQAIRKPNAIKGSTATRKSIHHRNTHTRALLERRARSPDVASPTRSSMPWSAPTNSPALPPLSAKLLDFSRIAVLFIFGETEDLADAVNAHDSIQSFFRDPAGESDKQKGWSVGVNCTTHDFTLDFVRFTIGLDNGTIVGRA</sequence>
<dbReference type="HOGENOM" id="CLU_009769_2_0_1"/>
<feature type="compositionally biased region" description="Polar residues" evidence="2">
    <location>
        <begin position="642"/>
        <end position="654"/>
    </location>
</feature>
<dbReference type="PROSITE" id="PS50026">
    <property type="entry name" value="EGF_3"/>
    <property type="match status" value="1"/>
</dbReference>
<name>C6HLX0_AJECH</name>
<feature type="compositionally biased region" description="Polar residues" evidence="2">
    <location>
        <begin position="233"/>
        <end position="261"/>
    </location>
</feature>
<feature type="transmembrane region" description="Helical" evidence="3">
    <location>
        <begin position="448"/>
        <end position="475"/>
    </location>
</feature>
<dbReference type="OrthoDB" id="283575at2759"/>
<proteinExistence type="predicted"/>
<accession>C6HLX0</accession>
<dbReference type="CDD" id="cd00054">
    <property type="entry name" value="EGF_CA"/>
    <property type="match status" value="1"/>
</dbReference>
<protein>
    <recommendedName>
        <fullName evidence="4">EGF-like domain-containing protein</fullName>
    </recommendedName>
</protein>
<dbReference type="AlphaFoldDB" id="C6HLX0"/>
<keyword evidence="3" id="KW-1133">Transmembrane helix</keyword>
<reference evidence="6" key="1">
    <citation type="submission" date="2009-05" db="EMBL/GenBank/DDBJ databases">
        <title>The genome sequence of Ajellomyces capsulatus strain H143.</title>
        <authorList>
            <person name="Champion M."/>
            <person name="Cuomo C.A."/>
            <person name="Ma L.-J."/>
            <person name="Henn M.R."/>
            <person name="Sil A."/>
            <person name="Goldman B."/>
            <person name="Young S.K."/>
            <person name="Kodira C.D."/>
            <person name="Zeng Q."/>
            <person name="Koehrsen M."/>
            <person name="Alvarado L."/>
            <person name="Berlin A.M."/>
            <person name="Borenstein D."/>
            <person name="Chen Z."/>
            <person name="Engels R."/>
            <person name="Freedman E."/>
            <person name="Gellesch M."/>
            <person name="Goldberg J."/>
            <person name="Griggs A."/>
            <person name="Gujja S."/>
            <person name="Heiman D.I."/>
            <person name="Hepburn T.A."/>
            <person name="Howarth C."/>
            <person name="Jen D."/>
            <person name="Larson L."/>
            <person name="Lewis B."/>
            <person name="Mehta T."/>
            <person name="Park D."/>
            <person name="Pearson M."/>
            <person name="Roberts A."/>
            <person name="Saif S."/>
            <person name="Shea T.D."/>
            <person name="Shenoy N."/>
            <person name="Sisk P."/>
            <person name="Stolte C."/>
            <person name="Sykes S."/>
            <person name="Walk T."/>
            <person name="White J."/>
            <person name="Yandava C."/>
            <person name="Klein B."/>
            <person name="McEwen J.G."/>
            <person name="Puccia R."/>
            <person name="Goldman G.H."/>
            <person name="Felipe M.S."/>
            <person name="Nino-Vega G."/>
            <person name="San-Blas G."/>
            <person name="Taylor J.W."/>
            <person name="Mendoza L."/>
            <person name="Galagan J.E."/>
            <person name="Nusbaum C."/>
            <person name="Birren B.W."/>
        </authorList>
    </citation>
    <scope>NUCLEOTIDE SEQUENCE [LARGE SCALE GENOMIC DNA]</scope>
    <source>
        <strain evidence="6">H143</strain>
    </source>
</reference>
<dbReference type="PROSITE" id="PS00022">
    <property type="entry name" value="EGF_1"/>
    <property type="match status" value="1"/>
</dbReference>
<feature type="compositionally biased region" description="Polar residues" evidence="2">
    <location>
        <begin position="14"/>
        <end position="23"/>
    </location>
</feature>
<feature type="region of interest" description="Disordered" evidence="2">
    <location>
        <begin position="415"/>
        <end position="438"/>
    </location>
</feature>
<dbReference type="InterPro" id="IPR000742">
    <property type="entry name" value="EGF"/>
</dbReference>
<evidence type="ECO:0000259" key="4">
    <source>
        <dbReference type="PROSITE" id="PS50026"/>
    </source>
</evidence>
<dbReference type="STRING" id="544712.C6HLX0"/>
<feature type="region of interest" description="Disordered" evidence="2">
    <location>
        <begin position="1"/>
        <end position="348"/>
    </location>
</feature>
<dbReference type="OMA" id="TCSCICT"/>
<dbReference type="eggNOG" id="ENOG502RXHJ">
    <property type="taxonomic scope" value="Eukaryota"/>
</dbReference>
<evidence type="ECO:0000313" key="6">
    <source>
        <dbReference type="Proteomes" id="UP000002624"/>
    </source>
</evidence>
<evidence type="ECO:0000256" key="3">
    <source>
        <dbReference type="SAM" id="Phobius"/>
    </source>
</evidence>
<feature type="compositionally biased region" description="Polar residues" evidence="2">
    <location>
        <begin position="178"/>
        <end position="189"/>
    </location>
</feature>
<feature type="disulfide bond" evidence="1">
    <location>
        <begin position="513"/>
        <end position="522"/>
    </location>
</feature>
<dbReference type="PROSITE" id="PS01186">
    <property type="entry name" value="EGF_2"/>
    <property type="match status" value="1"/>
</dbReference>
<keyword evidence="1" id="KW-0245">EGF-like domain</keyword>